<name>A0A0E3BP24_9BURK</name>
<evidence type="ECO:0000313" key="2">
    <source>
        <dbReference type="EMBL" id="KGH05244.1"/>
    </source>
</evidence>
<evidence type="ECO:0000313" key="3">
    <source>
        <dbReference type="Proteomes" id="UP000029549"/>
    </source>
</evidence>
<accession>A0A0E3BP24</accession>
<evidence type="ECO:0000256" key="1">
    <source>
        <dbReference type="SAM" id="Phobius"/>
    </source>
</evidence>
<dbReference type="AlphaFoldDB" id="A0A0E3BP24"/>
<comment type="caution">
    <text evidence="2">The sequence shown here is derived from an EMBL/GenBank/DDBJ whole genome shotgun (WGS) entry which is preliminary data.</text>
</comment>
<dbReference type="Proteomes" id="UP000029549">
    <property type="component" value="Unassembled WGS sequence"/>
</dbReference>
<proteinExistence type="predicted"/>
<reference evidence="2 3" key="1">
    <citation type="submission" date="2013-09" db="EMBL/GenBank/DDBJ databases">
        <title>High correlation between genotypes and phenotypes of environmental bacteria Comamonas testosteroni strains.</title>
        <authorList>
            <person name="Liu L."/>
            <person name="Zhu W."/>
            <person name="Xia X."/>
            <person name="Xu B."/>
            <person name="Luo M."/>
            <person name="Wang G."/>
        </authorList>
    </citation>
    <scope>NUCLEOTIDE SEQUENCE [LARGE SCALE GENOMIC DNA]</scope>
    <source>
        <strain evidence="2 3">DF2</strain>
    </source>
</reference>
<feature type="transmembrane region" description="Helical" evidence="1">
    <location>
        <begin position="42"/>
        <end position="64"/>
    </location>
</feature>
<keyword evidence="1" id="KW-0472">Membrane</keyword>
<sequence length="88" mass="9426">MRKNKKNLIFTKTFSCAFLPDACTMALHLNARTSAQLVLQHGLGVVPALAASSAGVVGVLVSLVERRDAQVNALIGQVQMDRKLLATH</sequence>
<keyword evidence="1" id="KW-0812">Transmembrane</keyword>
<dbReference type="EMBL" id="AWTP01000150">
    <property type="protein sequence ID" value="KGH05244.1"/>
    <property type="molecule type" value="Genomic_DNA"/>
</dbReference>
<organism evidence="2 3">
    <name type="scientific">Comamonas thiooxydans</name>
    <dbReference type="NCBI Taxonomy" id="363952"/>
    <lineage>
        <taxon>Bacteria</taxon>
        <taxon>Pseudomonadati</taxon>
        <taxon>Pseudomonadota</taxon>
        <taxon>Betaproteobacteria</taxon>
        <taxon>Burkholderiales</taxon>
        <taxon>Comamonadaceae</taxon>
        <taxon>Comamonas</taxon>
    </lineage>
</organism>
<gene>
    <name evidence="2" type="ORF">P608_23445</name>
</gene>
<protein>
    <submittedName>
        <fullName evidence="2">Uncharacterized protein</fullName>
    </submittedName>
</protein>
<keyword evidence="3" id="KW-1185">Reference proteome</keyword>
<keyword evidence="1" id="KW-1133">Transmembrane helix</keyword>